<evidence type="ECO:0000256" key="1">
    <source>
        <dbReference type="ARBA" id="ARBA00004141"/>
    </source>
</evidence>
<feature type="transmembrane region" description="Helical" evidence="5">
    <location>
        <begin position="218"/>
        <end position="242"/>
    </location>
</feature>
<proteinExistence type="predicted"/>
<keyword evidence="2 5" id="KW-0812">Transmembrane</keyword>
<dbReference type="InterPro" id="IPR003825">
    <property type="entry name" value="Colicin-V_CvpA"/>
</dbReference>
<organism evidence="6">
    <name type="scientific">hydrothermal vent metagenome</name>
    <dbReference type="NCBI Taxonomy" id="652676"/>
    <lineage>
        <taxon>unclassified sequences</taxon>
        <taxon>metagenomes</taxon>
        <taxon>ecological metagenomes</taxon>
    </lineage>
</organism>
<dbReference type="AlphaFoldDB" id="A0A1W1DEY0"/>
<evidence type="ECO:0000256" key="3">
    <source>
        <dbReference type="ARBA" id="ARBA00022989"/>
    </source>
</evidence>
<protein>
    <recommendedName>
        <fullName evidence="7">Colicin V production protein</fullName>
    </recommendedName>
</protein>
<feature type="transmembrane region" description="Helical" evidence="5">
    <location>
        <begin position="41"/>
        <end position="59"/>
    </location>
</feature>
<keyword evidence="4 5" id="KW-0472">Membrane</keyword>
<feature type="transmembrane region" description="Helical" evidence="5">
    <location>
        <begin position="12"/>
        <end position="34"/>
    </location>
</feature>
<accession>A0A1W1DEY0</accession>
<sequence length="282" mass="31270">MNEFFANIWDTISLLVWSDWLTFAILIGFLVLGIKRGLAKELINLAFLILAIIIAWLFYQGLAETPVITWLLLSHKSHLAIAFGVIFIGVLLIKRALYKLTEVSSGISNPCALNRIFALLIFFILTAVLSWYYLDVIANLGIMEIVVSNESLRIGFAFSVIFAVIVGACSFLSKALNISIDSSKPCLLAPLFQKILNGLHSADTALNARNIDSTKNKLLGGLIGLIKGSLVILILVLVLQSISWVSQQYYWVETKGALRTFQDVASDIKPKLSQHLLFIEIE</sequence>
<feature type="transmembrane region" description="Helical" evidence="5">
    <location>
        <begin position="117"/>
        <end position="134"/>
    </location>
</feature>
<feature type="transmembrane region" description="Helical" evidence="5">
    <location>
        <begin position="79"/>
        <end position="97"/>
    </location>
</feature>
<comment type="subcellular location">
    <subcellularLocation>
        <location evidence="1">Membrane</location>
        <topology evidence="1">Multi-pass membrane protein</topology>
    </subcellularLocation>
</comment>
<evidence type="ECO:0000256" key="4">
    <source>
        <dbReference type="ARBA" id="ARBA00023136"/>
    </source>
</evidence>
<dbReference type="EMBL" id="FPHU01000013">
    <property type="protein sequence ID" value="SFV79885.1"/>
    <property type="molecule type" value="Genomic_DNA"/>
</dbReference>
<dbReference type="Pfam" id="PF02674">
    <property type="entry name" value="Colicin_V"/>
    <property type="match status" value="1"/>
</dbReference>
<evidence type="ECO:0008006" key="7">
    <source>
        <dbReference type="Google" id="ProtNLM"/>
    </source>
</evidence>
<name>A0A1W1DEY0_9ZZZZ</name>
<evidence type="ECO:0000256" key="2">
    <source>
        <dbReference type="ARBA" id="ARBA00022692"/>
    </source>
</evidence>
<dbReference type="GO" id="GO:0009403">
    <property type="term" value="P:toxin biosynthetic process"/>
    <property type="evidence" value="ECO:0007669"/>
    <property type="project" value="InterPro"/>
</dbReference>
<evidence type="ECO:0000256" key="5">
    <source>
        <dbReference type="SAM" id="Phobius"/>
    </source>
</evidence>
<keyword evidence="3 5" id="KW-1133">Transmembrane helix</keyword>
<reference evidence="6" key="1">
    <citation type="submission" date="2016-10" db="EMBL/GenBank/DDBJ databases">
        <authorList>
            <person name="de Groot N.N."/>
        </authorList>
    </citation>
    <scope>NUCLEOTIDE SEQUENCE</scope>
</reference>
<dbReference type="GO" id="GO:0016020">
    <property type="term" value="C:membrane"/>
    <property type="evidence" value="ECO:0007669"/>
    <property type="project" value="UniProtKB-SubCell"/>
</dbReference>
<evidence type="ECO:0000313" key="6">
    <source>
        <dbReference type="EMBL" id="SFV79885.1"/>
    </source>
</evidence>
<gene>
    <name evidence="6" type="ORF">MNB_SUP05-13-735</name>
</gene>
<feature type="transmembrane region" description="Helical" evidence="5">
    <location>
        <begin position="154"/>
        <end position="173"/>
    </location>
</feature>